<evidence type="ECO:0000313" key="3">
    <source>
        <dbReference type="Proteomes" id="UP000631114"/>
    </source>
</evidence>
<dbReference type="GO" id="GO:0003676">
    <property type="term" value="F:nucleic acid binding"/>
    <property type="evidence" value="ECO:0007669"/>
    <property type="project" value="InterPro"/>
</dbReference>
<protein>
    <recommendedName>
        <fullName evidence="1">RNase H type-1 domain-containing protein</fullName>
    </recommendedName>
</protein>
<keyword evidence="3" id="KW-1185">Reference proteome</keyword>
<dbReference type="Proteomes" id="UP000631114">
    <property type="component" value="Unassembled WGS sequence"/>
</dbReference>
<dbReference type="PANTHER" id="PTHR47723">
    <property type="entry name" value="OS05G0353850 PROTEIN"/>
    <property type="match status" value="1"/>
</dbReference>
<evidence type="ECO:0000259" key="1">
    <source>
        <dbReference type="Pfam" id="PF13456"/>
    </source>
</evidence>
<organism evidence="2 3">
    <name type="scientific">Coptis chinensis</name>
    <dbReference type="NCBI Taxonomy" id="261450"/>
    <lineage>
        <taxon>Eukaryota</taxon>
        <taxon>Viridiplantae</taxon>
        <taxon>Streptophyta</taxon>
        <taxon>Embryophyta</taxon>
        <taxon>Tracheophyta</taxon>
        <taxon>Spermatophyta</taxon>
        <taxon>Magnoliopsida</taxon>
        <taxon>Ranunculales</taxon>
        <taxon>Ranunculaceae</taxon>
        <taxon>Coptidoideae</taxon>
        <taxon>Coptis</taxon>
    </lineage>
</organism>
<dbReference type="OrthoDB" id="1303641at2759"/>
<name>A0A835LY85_9MAGN</name>
<dbReference type="AlphaFoldDB" id="A0A835LY85"/>
<dbReference type="CDD" id="cd06222">
    <property type="entry name" value="RNase_H_like"/>
    <property type="match status" value="1"/>
</dbReference>
<dbReference type="GO" id="GO:0004523">
    <property type="term" value="F:RNA-DNA hybrid ribonuclease activity"/>
    <property type="evidence" value="ECO:0007669"/>
    <property type="project" value="InterPro"/>
</dbReference>
<dbReference type="SUPFAM" id="SSF53098">
    <property type="entry name" value="Ribonuclease H-like"/>
    <property type="match status" value="1"/>
</dbReference>
<sequence length="617" mass="69613">MLDSCNLMQYEPHRKCFSWTNKRDGLARVAQTIDHLFCNVEWRSLYPNSQLNYVFSQKSNHKVLVFTSVINPPSHKFHRFRFENEWLLHHDNKSPAYGNMKKKPSPSPHSTVDFKHNARSVFGIKKQLPITIYLGSPTCLSRVTSKSFHPIILRLQQRLRLWKASTLSQAGRLTLINAVCSAIPNHQMAVFKLPEMITQPIDVHRRAFLWGHDINTRKVHSVNWDTIEKPKIQGDGACHGNPGPLGLGCVLRTSDGTSVTAAVDFVPISTSFIAEALAMKLGLSLAASYNIPQLHIQSDSEALISCIKGNDKDTPWAAAGIIEDIRKLFSSFTNLSLTHIYREANATADTLAQHGISLSRYMSWHARPPAFICKYLYYDNIGVSTAQAETEAAMYIIKFLIIPSLQSLPQSASSLSFKQVSAPTITPRKGGRKWSEVHFLIGNSLGVAKKKTKMSKATDRKADLEVSSRTPKLQLSDEWVDNRVVPLGQELGVCLDTGCICAAKTLQEINRRAEWELAAYKRQIGEKLDVSLVDLRALQLPMSSNFLTWNMRASKDKARARRVRCVIRKFRPLVVGLQETKREDCKVYETHMGQKTAWMGSCSVDWKIRWYVGVMGY</sequence>
<accession>A0A835LY85</accession>
<dbReference type="InterPro" id="IPR002156">
    <property type="entry name" value="RNaseH_domain"/>
</dbReference>
<dbReference type="EMBL" id="JADFTS010000003">
    <property type="protein sequence ID" value="KAF9612698.1"/>
    <property type="molecule type" value="Genomic_DNA"/>
</dbReference>
<dbReference type="InterPro" id="IPR012337">
    <property type="entry name" value="RNaseH-like_sf"/>
</dbReference>
<dbReference type="Gene3D" id="3.30.420.10">
    <property type="entry name" value="Ribonuclease H-like superfamily/Ribonuclease H"/>
    <property type="match status" value="1"/>
</dbReference>
<feature type="domain" description="RNase H type-1" evidence="1">
    <location>
        <begin position="235"/>
        <end position="354"/>
    </location>
</feature>
<comment type="caution">
    <text evidence="2">The sequence shown here is derived from an EMBL/GenBank/DDBJ whole genome shotgun (WGS) entry which is preliminary data.</text>
</comment>
<dbReference type="PANTHER" id="PTHR47723:SF19">
    <property type="entry name" value="POLYNUCLEOTIDYL TRANSFERASE, RIBONUCLEASE H-LIKE SUPERFAMILY PROTEIN"/>
    <property type="match status" value="1"/>
</dbReference>
<proteinExistence type="predicted"/>
<dbReference type="InterPro" id="IPR044730">
    <property type="entry name" value="RNase_H-like_dom_plant"/>
</dbReference>
<dbReference type="Pfam" id="PF13456">
    <property type="entry name" value="RVT_3"/>
    <property type="match status" value="1"/>
</dbReference>
<dbReference type="InterPro" id="IPR053151">
    <property type="entry name" value="RNase_H-like"/>
</dbReference>
<gene>
    <name evidence="2" type="ORF">IFM89_003173</name>
</gene>
<evidence type="ECO:0000313" key="2">
    <source>
        <dbReference type="EMBL" id="KAF9612698.1"/>
    </source>
</evidence>
<dbReference type="InterPro" id="IPR036397">
    <property type="entry name" value="RNaseH_sf"/>
</dbReference>
<reference evidence="2 3" key="1">
    <citation type="submission" date="2020-10" db="EMBL/GenBank/DDBJ databases">
        <title>The Coptis chinensis genome and diversification of protoberbering-type alkaloids.</title>
        <authorList>
            <person name="Wang B."/>
            <person name="Shu S."/>
            <person name="Song C."/>
            <person name="Liu Y."/>
        </authorList>
    </citation>
    <scope>NUCLEOTIDE SEQUENCE [LARGE SCALE GENOMIC DNA]</scope>
    <source>
        <strain evidence="2">HL-2020</strain>
        <tissue evidence="2">Leaf</tissue>
    </source>
</reference>